<gene>
    <name evidence="1" type="ORF">PLOB_00002450</name>
</gene>
<name>A0ABN8Q5W3_9CNID</name>
<sequence length="259" mass="29642">MLKWNYFCYLTVCKDRMETRTCQYFVRLYRARSIDVCTWKHMTTNCALTCKKPKPRCATAASKYGCCWDNKTEAQSFNGEGCPECKDNYPSYCKLRISRFSKEKACNERGRQMCPRSCEVCKIKASAQARPDCLDSPYGCCWDLTAATGPDGAGCTVCRNLYGRMCNLFEDYCEQEAYKYVKASVVEKYRYSCPVKCGQCREGETKLDVATFFLNSKTVLKGTDFDLTYQRLFKQTNKSVRATGAPEVKATNCIQERSE</sequence>
<dbReference type="Proteomes" id="UP001159405">
    <property type="component" value="Unassembled WGS sequence"/>
</dbReference>
<feature type="non-terminal residue" evidence="1">
    <location>
        <position position="259"/>
    </location>
</feature>
<keyword evidence="2" id="KW-1185">Reference proteome</keyword>
<reference evidence="1 2" key="1">
    <citation type="submission" date="2022-05" db="EMBL/GenBank/DDBJ databases">
        <authorList>
            <consortium name="Genoscope - CEA"/>
            <person name="William W."/>
        </authorList>
    </citation>
    <scope>NUCLEOTIDE SEQUENCE [LARGE SCALE GENOMIC DNA]</scope>
</reference>
<organism evidence="1 2">
    <name type="scientific">Porites lobata</name>
    <dbReference type="NCBI Taxonomy" id="104759"/>
    <lineage>
        <taxon>Eukaryota</taxon>
        <taxon>Metazoa</taxon>
        <taxon>Cnidaria</taxon>
        <taxon>Anthozoa</taxon>
        <taxon>Hexacorallia</taxon>
        <taxon>Scleractinia</taxon>
        <taxon>Fungiina</taxon>
        <taxon>Poritidae</taxon>
        <taxon>Porites</taxon>
    </lineage>
</organism>
<proteinExistence type="predicted"/>
<comment type="caution">
    <text evidence="1">The sequence shown here is derived from an EMBL/GenBank/DDBJ whole genome shotgun (WGS) entry which is preliminary data.</text>
</comment>
<accession>A0ABN8Q5W3</accession>
<protein>
    <submittedName>
        <fullName evidence="1">Uncharacterized protein</fullName>
    </submittedName>
</protein>
<evidence type="ECO:0000313" key="2">
    <source>
        <dbReference type="Proteomes" id="UP001159405"/>
    </source>
</evidence>
<dbReference type="EMBL" id="CALNXK010000109">
    <property type="protein sequence ID" value="CAH3157905.1"/>
    <property type="molecule type" value="Genomic_DNA"/>
</dbReference>
<evidence type="ECO:0000313" key="1">
    <source>
        <dbReference type="EMBL" id="CAH3157905.1"/>
    </source>
</evidence>